<dbReference type="AlphaFoldDB" id="A0A9D1IN44"/>
<dbReference type="Pfam" id="PF00535">
    <property type="entry name" value="Glycos_transf_2"/>
    <property type="match status" value="1"/>
</dbReference>
<evidence type="ECO:0000259" key="1">
    <source>
        <dbReference type="Pfam" id="PF00535"/>
    </source>
</evidence>
<dbReference type="Proteomes" id="UP000824076">
    <property type="component" value="Unassembled WGS sequence"/>
</dbReference>
<feature type="domain" description="Glycosyltransferase 2-like" evidence="1">
    <location>
        <begin position="6"/>
        <end position="162"/>
    </location>
</feature>
<dbReference type="InterPro" id="IPR001173">
    <property type="entry name" value="Glyco_trans_2-like"/>
</dbReference>
<comment type="caution">
    <text evidence="2">The sequence shown here is derived from an EMBL/GenBank/DDBJ whole genome shotgun (WGS) entry which is preliminary data.</text>
</comment>
<reference evidence="2" key="2">
    <citation type="journal article" date="2021" name="PeerJ">
        <title>Extensive microbial diversity within the chicken gut microbiome revealed by metagenomics and culture.</title>
        <authorList>
            <person name="Gilroy R."/>
            <person name="Ravi A."/>
            <person name="Getino M."/>
            <person name="Pursley I."/>
            <person name="Horton D.L."/>
            <person name="Alikhan N.F."/>
            <person name="Baker D."/>
            <person name="Gharbi K."/>
            <person name="Hall N."/>
            <person name="Watson M."/>
            <person name="Adriaenssens E.M."/>
            <person name="Foster-Nyarko E."/>
            <person name="Jarju S."/>
            <person name="Secka A."/>
            <person name="Antonio M."/>
            <person name="Oren A."/>
            <person name="Chaudhuri R.R."/>
            <person name="La Ragione R."/>
            <person name="Hildebrand F."/>
            <person name="Pallen M.J."/>
        </authorList>
    </citation>
    <scope>NUCLEOTIDE SEQUENCE</scope>
    <source>
        <strain evidence="2">17073</strain>
    </source>
</reference>
<protein>
    <submittedName>
        <fullName evidence="2">Glycosyltransferase</fullName>
    </submittedName>
</protein>
<dbReference type="CDD" id="cd06433">
    <property type="entry name" value="GT_2_WfgS_like"/>
    <property type="match status" value="1"/>
</dbReference>
<organism evidence="2 3">
    <name type="scientific">Candidatus Limisoma intestinavium</name>
    <dbReference type="NCBI Taxonomy" id="2840856"/>
    <lineage>
        <taxon>Bacteria</taxon>
        <taxon>Pseudomonadati</taxon>
        <taxon>Bacteroidota</taxon>
        <taxon>Bacteroidia</taxon>
        <taxon>Bacteroidales</taxon>
        <taxon>Candidatus Limisoma</taxon>
    </lineage>
</organism>
<dbReference type="PANTHER" id="PTHR22916">
    <property type="entry name" value="GLYCOSYLTRANSFERASE"/>
    <property type="match status" value="1"/>
</dbReference>
<dbReference type="GO" id="GO:0016758">
    <property type="term" value="F:hexosyltransferase activity"/>
    <property type="evidence" value="ECO:0007669"/>
    <property type="project" value="UniProtKB-ARBA"/>
</dbReference>
<dbReference type="EMBL" id="DVMS01000226">
    <property type="protein sequence ID" value="HIU39606.1"/>
    <property type="molecule type" value="Genomic_DNA"/>
</dbReference>
<dbReference type="PANTHER" id="PTHR22916:SF3">
    <property type="entry name" value="UDP-GLCNAC:BETAGAL BETA-1,3-N-ACETYLGLUCOSAMINYLTRANSFERASE-LIKE PROTEIN 1"/>
    <property type="match status" value="1"/>
</dbReference>
<dbReference type="Gene3D" id="3.90.550.10">
    <property type="entry name" value="Spore Coat Polysaccharide Biosynthesis Protein SpsA, Chain A"/>
    <property type="match status" value="1"/>
</dbReference>
<accession>A0A9D1IN44</accession>
<proteinExistence type="predicted"/>
<sequence length="252" mass="28564">MKPFFSIVTITFNASAELPATLRSVAGQTFSDYEHIIVDGASRDNTIALVRDSGIRGLRILSEPDKGLYDAMNKGIVAATGRYLIFLNAGDAFHAATTLQQMADVAEENGYPDIVYGQTNIVDSNRNFIAPRHLTAPEKLTFDSFKRGMLVCHQAFVVRRELAEPYDLRYRFSADYEWCLRCLQKMRKSAYTGTVVIDYLSDGLTDKNKKASLKERYHIMCDYYGTASTLLRHVGFCFRQLNRKLKNAIRRS</sequence>
<evidence type="ECO:0000313" key="2">
    <source>
        <dbReference type="EMBL" id="HIU39606.1"/>
    </source>
</evidence>
<reference evidence="2" key="1">
    <citation type="submission" date="2020-10" db="EMBL/GenBank/DDBJ databases">
        <authorList>
            <person name="Gilroy R."/>
        </authorList>
    </citation>
    <scope>NUCLEOTIDE SEQUENCE</scope>
    <source>
        <strain evidence="2">17073</strain>
    </source>
</reference>
<dbReference type="SUPFAM" id="SSF53448">
    <property type="entry name" value="Nucleotide-diphospho-sugar transferases"/>
    <property type="match status" value="1"/>
</dbReference>
<name>A0A9D1IN44_9BACT</name>
<gene>
    <name evidence="2" type="ORF">IAD18_08080</name>
</gene>
<evidence type="ECO:0000313" key="3">
    <source>
        <dbReference type="Proteomes" id="UP000824076"/>
    </source>
</evidence>
<dbReference type="InterPro" id="IPR029044">
    <property type="entry name" value="Nucleotide-diphossugar_trans"/>
</dbReference>